<keyword evidence="4 6" id="KW-0805">Transcription regulation</keyword>
<evidence type="ECO:0000259" key="7">
    <source>
        <dbReference type="Pfam" id="PF01029"/>
    </source>
</evidence>
<dbReference type="InterPro" id="IPR006027">
    <property type="entry name" value="NusB_RsmB_TIM44"/>
</dbReference>
<dbReference type="GO" id="GO:0031564">
    <property type="term" value="P:transcription antitermination"/>
    <property type="evidence" value="ECO:0007669"/>
    <property type="project" value="UniProtKB-KW"/>
</dbReference>
<dbReference type="InterPro" id="IPR035926">
    <property type="entry name" value="NusB-like_sf"/>
</dbReference>
<evidence type="ECO:0000313" key="9">
    <source>
        <dbReference type="Proteomes" id="UP000230052"/>
    </source>
</evidence>
<dbReference type="GO" id="GO:0005829">
    <property type="term" value="C:cytosol"/>
    <property type="evidence" value="ECO:0007669"/>
    <property type="project" value="TreeGrafter"/>
</dbReference>
<dbReference type="Pfam" id="PF01029">
    <property type="entry name" value="NusB"/>
    <property type="match status" value="1"/>
</dbReference>
<evidence type="ECO:0000313" key="8">
    <source>
        <dbReference type="EMBL" id="PIU40835.1"/>
    </source>
</evidence>
<dbReference type="HAMAP" id="MF_00073">
    <property type="entry name" value="NusB"/>
    <property type="match status" value="1"/>
</dbReference>
<comment type="similarity">
    <text evidence="1 6">Belongs to the NusB family.</text>
</comment>
<sequence>MHKRTRSRECALQILYTIDISGSLANDALATFWIEHPTFAEEVRKFSNELVEGVYANIAQIDKTISKYAINWTLKRMAVVDRNILRLAVYELLFKDDIPPKVTINEAVEIAKKFGDANSSKFVNGILDKIGKETKRIEKG</sequence>
<comment type="caution">
    <text evidence="8">The sequence shown here is derived from an EMBL/GenBank/DDBJ whole genome shotgun (WGS) entry which is preliminary data.</text>
</comment>
<comment type="function">
    <text evidence="6">Involved in transcription antitermination. Required for transcription of ribosomal RNA (rRNA) genes. Binds specifically to the boxA antiterminator sequence of the ribosomal RNA (rrn) operons.</text>
</comment>
<keyword evidence="2 6" id="KW-0889">Transcription antitermination</keyword>
<dbReference type="EMBL" id="PEWV01000076">
    <property type="protein sequence ID" value="PIU40835.1"/>
    <property type="molecule type" value="Genomic_DNA"/>
</dbReference>
<feature type="domain" description="NusB/RsmB/TIM44" evidence="7">
    <location>
        <begin position="6"/>
        <end position="131"/>
    </location>
</feature>
<reference evidence="8 9" key="1">
    <citation type="submission" date="2017-09" db="EMBL/GenBank/DDBJ databases">
        <title>Depth-based differentiation of microbial function through sediment-hosted aquifers and enrichment of novel symbionts in the deep terrestrial subsurface.</title>
        <authorList>
            <person name="Probst A.J."/>
            <person name="Ladd B."/>
            <person name="Jarett J.K."/>
            <person name="Geller-Mcgrath D.E."/>
            <person name="Sieber C.M."/>
            <person name="Emerson J.B."/>
            <person name="Anantharaman K."/>
            <person name="Thomas B.C."/>
            <person name="Malmstrom R."/>
            <person name="Stieglmeier M."/>
            <person name="Klingl A."/>
            <person name="Woyke T."/>
            <person name="Ryan C.M."/>
            <person name="Banfield J.F."/>
        </authorList>
    </citation>
    <scope>NUCLEOTIDE SEQUENCE [LARGE SCALE GENOMIC DNA]</scope>
    <source>
        <strain evidence="8">CG07_land_8_20_14_0_80_42_15</strain>
    </source>
</reference>
<dbReference type="GO" id="GO:0003723">
    <property type="term" value="F:RNA binding"/>
    <property type="evidence" value="ECO:0007669"/>
    <property type="project" value="UniProtKB-UniRule"/>
</dbReference>
<evidence type="ECO:0000256" key="1">
    <source>
        <dbReference type="ARBA" id="ARBA00005952"/>
    </source>
</evidence>
<accession>A0A2J0KQZ6</accession>
<evidence type="ECO:0000256" key="3">
    <source>
        <dbReference type="ARBA" id="ARBA00022884"/>
    </source>
</evidence>
<evidence type="ECO:0000256" key="2">
    <source>
        <dbReference type="ARBA" id="ARBA00022814"/>
    </source>
</evidence>
<dbReference type="CDD" id="cd00619">
    <property type="entry name" value="Terminator_NusB"/>
    <property type="match status" value="1"/>
</dbReference>
<gene>
    <name evidence="6 8" type="primary">nusB</name>
    <name evidence="8" type="ORF">COS99_08620</name>
</gene>
<proteinExistence type="inferred from homology"/>
<evidence type="ECO:0000256" key="5">
    <source>
        <dbReference type="ARBA" id="ARBA00023163"/>
    </source>
</evidence>
<dbReference type="Proteomes" id="UP000230052">
    <property type="component" value="Unassembled WGS sequence"/>
</dbReference>
<dbReference type="Gene3D" id="1.10.940.10">
    <property type="entry name" value="NusB-like"/>
    <property type="match status" value="1"/>
</dbReference>
<evidence type="ECO:0000256" key="6">
    <source>
        <dbReference type="HAMAP-Rule" id="MF_00073"/>
    </source>
</evidence>
<dbReference type="InterPro" id="IPR011605">
    <property type="entry name" value="NusB_fam"/>
</dbReference>
<protein>
    <recommendedName>
        <fullName evidence="6">Transcription antitermination protein NusB</fullName>
    </recommendedName>
    <alternativeName>
        <fullName evidence="6">Antitermination factor NusB</fullName>
    </alternativeName>
</protein>
<organism evidence="8 9">
    <name type="scientific">Candidatus Aquitaenariimonas noxiae</name>
    <dbReference type="NCBI Taxonomy" id="1974741"/>
    <lineage>
        <taxon>Bacteria</taxon>
        <taxon>Pseudomonadati</taxon>
        <taxon>Candidatus Omnitrophota</taxon>
        <taxon>Candidatus Aquitaenariimonas</taxon>
    </lineage>
</organism>
<dbReference type="PANTHER" id="PTHR11078:SF3">
    <property type="entry name" value="ANTITERMINATION NUSB DOMAIN-CONTAINING PROTEIN"/>
    <property type="match status" value="1"/>
</dbReference>
<name>A0A2J0KQZ6_9BACT</name>
<dbReference type="GO" id="GO:0006353">
    <property type="term" value="P:DNA-templated transcription termination"/>
    <property type="evidence" value="ECO:0007669"/>
    <property type="project" value="UniProtKB-UniRule"/>
</dbReference>
<dbReference type="SUPFAM" id="SSF48013">
    <property type="entry name" value="NusB-like"/>
    <property type="match status" value="1"/>
</dbReference>
<dbReference type="PANTHER" id="PTHR11078">
    <property type="entry name" value="N UTILIZATION SUBSTANCE PROTEIN B-RELATED"/>
    <property type="match status" value="1"/>
</dbReference>
<keyword evidence="3 6" id="KW-0694">RNA-binding</keyword>
<evidence type="ECO:0000256" key="4">
    <source>
        <dbReference type="ARBA" id="ARBA00023015"/>
    </source>
</evidence>
<dbReference type="AlphaFoldDB" id="A0A2J0KQZ6"/>
<keyword evidence="5 6" id="KW-0804">Transcription</keyword>
<dbReference type="NCBIfam" id="TIGR01951">
    <property type="entry name" value="nusB"/>
    <property type="match status" value="1"/>
</dbReference>